<reference evidence="1 2" key="1">
    <citation type="journal article" date="2021" name="Elife">
        <title>Chloroplast acquisition without the gene transfer in kleptoplastic sea slugs, Plakobranchus ocellatus.</title>
        <authorList>
            <person name="Maeda T."/>
            <person name="Takahashi S."/>
            <person name="Yoshida T."/>
            <person name="Shimamura S."/>
            <person name="Takaki Y."/>
            <person name="Nagai Y."/>
            <person name="Toyoda A."/>
            <person name="Suzuki Y."/>
            <person name="Arimoto A."/>
            <person name="Ishii H."/>
            <person name="Satoh N."/>
            <person name="Nishiyama T."/>
            <person name="Hasebe M."/>
            <person name="Maruyama T."/>
            <person name="Minagawa J."/>
            <person name="Obokata J."/>
            <person name="Shigenobu S."/>
        </authorList>
    </citation>
    <scope>NUCLEOTIDE SEQUENCE [LARGE SCALE GENOMIC DNA]</scope>
</reference>
<dbReference type="AlphaFoldDB" id="A0AAV4A8D2"/>
<evidence type="ECO:0000313" key="2">
    <source>
        <dbReference type="Proteomes" id="UP000735302"/>
    </source>
</evidence>
<organism evidence="1 2">
    <name type="scientific">Plakobranchus ocellatus</name>
    <dbReference type="NCBI Taxonomy" id="259542"/>
    <lineage>
        <taxon>Eukaryota</taxon>
        <taxon>Metazoa</taxon>
        <taxon>Spiralia</taxon>
        <taxon>Lophotrochozoa</taxon>
        <taxon>Mollusca</taxon>
        <taxon>Gastropoda</taxon>
        <taxon>Heterobranchia</taxon>
        <taxon>Euthyneura</taxon>
        <taxon>Panpulmonata</taxon>
        <taxon>Sacoglossa</taxon>
        <taxon>Placobranchoidea</taxon>
        <taxon>Plakobranchidae</taxon>
        <taxon>Plakobranchus</taxon>
    </lineage>
</organism>
<comment type="caution">
    <text evidence="1">The sequence shown here is derived from an EMBL/GenBank/DDBJ whole genome shotgun (WGS) entry which is preliminary data.</text>
</comment>
<gene>
    <name evidence="1" type="ORF">PoB_003398600</name>
</gene>
<dbReference type="EMBL" id="BLXT01003865">
    <property type="protein sequence ID" value="GFO07481.1"/>
    <property type="molecule type" value="Genomic_DNA"/>
</dbReference>
<accession>A0AAV4A8D2</accession>
<sequence>MKMTGFHMSLSDFHVQAASGLIKVQRPPGRPLSDSFLPPGNGRQHAVGIRPVLDVRYDNLGHFPEWISRVRCKAACPGFTYVFCVKCKVHFCFNKDRNCFVDYHKK</sequence>
<dbReference type="Proteomes" id="UP000735302">
    <property type="component" value="Unassembled WGS sequence"/>
</dbReference>
<evidence type="ECO:0000313" key="1">
    <source>
        <dbReference type="EMBL" id="GFO07481.1"/>
    </source>
</evidence>
<protein>
    <submittedName>
        <fullName evidence="1">PiggyBac transposable element-derived protein 4</fullName>
    </submittedName>
</protein>
<name>A0AAV4A8D2_9GAST</name>
<proteinExistence type="predicted"/>
<keyword evidence="2" id="KW-1185">Reference proteome</keyword>